<protein>
    <submittedName>
        <fullName evidence="1">DUF523 domain-containing protein</fullName>
    </submittedName>
</protein>
<comment type="caution">
    <text evidence="1">The sequence shown here is derived from an EMBL/GenBank/DDBJ whole genome shotgun (WGS) entry which is preliminary data.</text>
</comment>
<evidence type="ECO:0000313" key="2">
    <source>
        <dbReference type="Proteomes" id="UP000732105"/>
    </source>
</evidence>
<dbReference type="PANTHER" id="PTHR30087:SF1">
    <property type="entry name" value="HYPOTHETICAL CYTOSOLIC PROTEIN"/>
    <property type="match status" value="1"/>
</dbReference>
<gene>
    <name evidence="1" type="ORF">ELS83_10230</name>
</gene>
<proteinExistence type="predicted"/>
<dbReference type="Pfam" id="PF04463">
    <property type="entry name" value="2-thiour_desulf"/>
    <property type="match status" value="1"/>
</dbReference>
<name>A0ABX1WVT2_9BACT</name>
<dbReference type="InterPro" id="IPR007553">
    <property type="entry name" value="2-thiour_desulf"/>
</dbReference>
<organism evidence="1 2">
    <name type="scientific">Marinifilum caeruleilacunae</name>
    <dbReference type="NCBI Taxonomy" id="2499076"/>
    <lineage>
        <taxon>Bacteria</taxon>
        <taxon>Pseudomonadati</taxon>
        <taxon>Bacteroidota</taxon>
        <taxon>Bacteroidia</taxon>
        <taxon>Marinilabiliales</taxon>
        <taxon>Marinifilaceae</taxon>
    </lineage>
</organism>
<evidence type="ECO:0000313" key="1">
    <source>
        <dbReference type="EMBL" id="NOU60204.1"/>
    </source>
</evidence>
<reference evidence="1 2" key="1">
    <citation type="submission" date="2018-12" db="EMBL/GenBank/DDBJ databases">
        <title>Marinifilum JC070 sp. nov., a marine bacterium isolated from Yongle Blue Hole in the South China Sea.</title>
        <authorList>
            <person name="Fu T."/>
        </authorList>
    </citation>
    <scope>NUCLEOTIDE SEQUENCE [LARGE SCALE GENOMIC DNA]</scope>
    <source>
        <strain evidence="1 2">JC070</strain>
    </source>
</reference>
<dbReference type="Proteomes" id="UP000732105">
    <property type="component" value="Unassembled WGS sequence"/>
</dbReference>
<accession>A0ABX1WVT2</accession>
<sequence length="143" mass="15421">MIIVSSCLAGINCRYDGNNNLVPEIKELVLAGKAIPLCPEELGGLETPRTSCEIVRKGNQIFVISKEQLDCTAQFELGAQKVAEIAKTLNCKQAILKANSPSCGYGIIYDGSFTGKKIEGNGLTADKLAKQGVQIKNEINYKE</sequence>
<dbReference type="EMBL" id="RZNH01000014">
    <property type="protein sequence ID" value="NOU60204.1"/>
    <property type="molecule type" value="Genomic_DNA"/>
</dbReference>
<dbReference type="PANTHER" id="PTHR30087">
    <property type="entry name" value="INNER MEMBRANE PROTEIN"/>
    <property type="match status" value="1"/>
</dbReference>
<dbReference type="RefSeq" id="WP_171595486.1">
    <property type="nucleotide sequence ID" value="NZ_RZNH01000014.1"/>
</dbReference>
<keyword evidence="2" id="KW-1185">Reference proteome</keyword>